<dbReference type="PROSITE" id="PS01124">
    <property type="entry name" value="HTH_ARAC_FAMILY_2"/>
    <property type="match status" value="1"/>
</dbReference>
<name>A0ABY4BSX1_9FLAO</name>
<keyword evidence="2" id="KW-0238">DNA-binding</keyword>
<evidence type="ECO:0000259" key="5">
    <source>
        <dbReference type="PROSITE" id="PS01124"/>
    </source>
</evidence>
<evidence type="ECO:0000256" key="2">
    <source>
        <dbReference type="ARBA" id="ARBA00023125"/>
    </source>
</evidence>
<dbReference type="EMBL" id="CP094532">
    <property type="protein sequence ID" value="UOE42303.1"/>
    <property type="molecule type" value="Genomic_DNA"/>
</dbReference>
<evidence type="ECO:0000313" key="7">
    <source>
        <dbReference type="Proteomes" id="UP000831460"/>
    </source>
</evidence>
<protein>
    <submittedName>
        <fullName evidence="6">AraC family transcriptional regulator</fullName>
    </submittedName>
</protein>
<gene>
    <name evidence="6" type="ORF">MTP09_06620</name>
</gene>
<dbReference type="InterPro" id="IPR018060">
    <property type="entry name" value="HTH_AraC"/>
</dbReference>
<keyword evidence="3" id="KW-0804">Transcription</keyword>
<dbReference type="InterPro" id="IPR009057">
    <property type="entry name" value="Homeodomain-like_sf"/>
</dbReference>
<feature type="domain" description="HTH araC/xylS-type" evidence="5">
    <location>
        <begin position="167"/>
        <end position="265"/>
    </location>
</feature>
<dbReference type="PANTHER" id="PTHR43280:SF32">
    <property type="entry name" value="TRANSCRIPTIONAL REGULATORY PROTEIN"/>
    <property type="match status" value="1"/>
</dbReference>
<evidence type="ECO:0000256" key="1">
    <source>
        <dbReference type="ARBA" id="ARBA00023015"/>
    </source>
</evidence>
<dbReference type="PRINTS" id="PR00032">
    <property type="entry name" value="HTHARAC"/>
</dbReference>
<accession>A0ABY4BSX1</accession>
<dbReference type="InterPro" id="IPR020449">
    <property type="entry name" value="Tscrpt_reg_AraC-type_HTH"/>
</dbReference>
<dbReference type="SMART" id="SM00342">
    <property type="entry name" value="HTH_ARAC"/>
    <property type="match status" value="1"/>
</dbReference>
<dbReference type="Pfam" id="PF12833">
    <property type="entry name" value="HTH_18"/>
    <property type="match status" value="1"/>
</dbReference>
<keyword evidence="1" id="KW-0805">Transcription regulation</keyword>
<sequence>MEHLFSIHQKRAADFSENFSDELYHIFLFEGKGKITIDFAEYHFEGKTILFTAPYQNISFSTKKNFEIQMLSFHGDYYCIEYHKKEVACNGLLFNNIYLFPHFGLADETFDEIAEIFNKIQNTNPSEEFSNAVLRSYLQLILALSSKTKNQILKEHNQEVEDLEELKTFQNLVEQHFLNEKSPAFYAGLMHISPNTLSKKIKKEFHKTPSQIIQERVVLEAKKKIHLTRKSIKEIAAEMNFEDEYYFSKYFKKNTGISPKQFRDDVGISVVADL</sequence>
<feature type="coiled-coil region" evidence="4">
    <location>
        <begin position="146"/>
        <end position="173"/>
    </location>
</feature>
<reference evidence="6 7" key="1">
    <citation type="submission" date="2022-03" db="EMBL/GenBank/DDBJ databases">
        <title>Chryseobacterium sp. isolated from particulate matters in swine house.</title>
        <authorList>
            <person name="Won M."/>
            <person name="Kim S.-J."/>
            <person name="Kwon S.-W."/>
        </authorList>
    </citation>
    <scope>NUCLEOTIDE SEQUENCE [LARGE SCALE GENOMIC DNA]</scope>
    <source>
        <strain evidence="6 7">SC2-2</strain>
    </source>
</reference>
<keyword evidence="7" id="KW-1185">Reference proteome</keyword>
<evidence type="ECO:0000256" key="3">
    <source>
        <dbReference type="ARBA" id="ARBA00023163"/>
    </source>
</evidence>
<evidence type="ECO:0000256" key="4">
    <source>
        <dbReference type="SAM" id="Coils"/>
    </source>
</evidence>
<dbReference type="RefSeq" id="WP_243551335.1">
    <property type="nucleotide sequence ID" value="NZ_CP094532.1"/>
</dbReference>
<dbReference type="SUPFAM" id="SSF46689">
    <property type="entry name" value="Homeodomain-like"/>
    <property type="match status" value="1"/>
</dbReference>
<evidence type="ECO:0000313" key="6">
    <source>
        <dbReference type="EMBL" id="UOE42303.1"/>
    </source>
</evidence>
<proteinExistence type="predicted"/>
<dbReference type="PANTHER" id="PTHR43280">
    <property type="entry name" value="ARAC-FAMILY TRANSCRIPTIONAL REGULATOR"/>
    <property type="match status" value="1"/>
</dbReference>
<dbReference type="Proteomes" id="UP000831460">
    <property type="component" value="Chromosome"/>
</dbReference>
<keyword evidence="4" id="KW-0175">Coiled coil</keyword>
<organism evidence="6 7">
    <name type="scientific">Chryseobacterium suipulveris</name>
    <dbReference type="NCBI Taxonomy" id="2929800"/>
    <lineage>
        <taxon>Bacteria</taxon>
        <taxon>Pseudomonadati</taxon>
        <taxon>Bacteroidota</taxon>
        <taxon>Flavobacteriia</taxon>
        <taxon>Flavobacteriales</taxon>
        <taxon>Weeksellaceae</taxon>
        <taxon>Chryseobacterium group</taxon>
        <taxon>Chryseobacterium</taxon>
    </lineage>
</organism>
<dbReference type="Gene3D" id="1.10.10.60">
    <property type="entry name" value="Homeodomain-like"/>
    <property type="match status" value="1"/>
</dbReference>